<sequence length="61" mass="6792">MVMAMVSTNPGSSWCEHTISSNGPQIILVCAAPTSRKKQSFIYLRSYHMSHPMTWFTKGSA</sequence>
<dbReference type="EMBL" id="GBRH01187647">
    <property type="protein sequence ID" value="JAE10249.1"/>
    <property type="molecule type" value="Transcribed_RNA"/>
</dbReference>
<reference evidence="1" key="1">
    <citation type="submission" date="2014-09" db="EMBL/GenBank/DDBJ databases">
        <authorList>
            <person name="Magalhaes I.L.F."/>
            <person name="Oliveira U."/>
            <person name="Santos F.R."/>
            <person name="Vidigal T.H.D.A."/>
            <person name="Brescovit A.D."/>
            <person name="Santos A.J."/>
        </authorList>
    </citation>
    <scope>NUCLEOTIDE SEQUENCE</scope>
    <source>
        <tissue evidence="1">Shoot tissue taken approximately 20 cm above the soil surface</tissue>
    </source>
</reference>
<protein>
    <submittedName>
        <fullName evidence="1">Uncharacterized protein</fullName>
    </submittedName>
</protein>
<reference evidence="1" key="2">
    <citation type="journal article" date="2015" name="Data Brief">
        <title>Shoot transcriptome of the giant reed, Arundo donax.</title>
        <authorList>
            <person name="Barrero R.A."/>
            <person name="Guerrero F.D."/>
            <person name="Moolhuijzen P."/>
            <person name="Goolsby J.A."/>
            <person name="Tidwell J."/>
            <person name="Bellgard S.E."/>
            <person name="Bellgard M.I."/>
        </authorList>
    </citation>
    <scope>NUCLEOTIDE SEQUENCE</scope>
    <source>
        <tissue evidence="1">Shoot tissue taken approximately 20 cm above the soil surface</tissue>
    </source>
</reference>
<evidence type="ECO:0000313" key="1">
    <source>
        <dbReference type="EMBL" id="JAE10249.1"/>
    </source>
</evidence>
<dbReference type="AlphaFoldDB" id="A0A0A9FG87"/>
<organism evidence="1">
    <name type="scientific">Arundo donax</name>
    <name type="common">Giant reed</name>
    <name type="synonym">Donax arundinaceus</name>
    <dbReference type="NCBI Taxonomy" id="35708"/>
    <lineage>
        <taxon>Eukaryota</taxon>
        <taxon>Viridiplantae</taxon>
        <taxon>Streptophyta</taxon>
        <taxon>Embryophyta</taxon>
        <taxon>Tracheophyta</taxon>
        <taxon>Spermatophyta</taxon>
        <taxon>Magnoliopsida</taxon>
        <taxon>Liliopsida</taxon>
        <taxon>Poales</taxon>
        <taxon>Poaceae</taxon>
        <taxon>PACMAD clade</taxon>
        <taxon>Arundinoideae</taxon>
        <taxon>Arundineae</taxon>
        <taxon>Arundo</taxon>
    </lineage>
</organism>
<accession>A0A0A9FG87</accession>
<proteinExistence type="predicted"/>
<name>A0A0A9FG87_ARUDO</name>